<organism evidence="1 2">
    <name type="scientific">Durusdinium trenchii</name>
    <dbReference type="NCBI Taxonomy" id="1381693"/>
    <lineage>
        <taxon>Eukaryota</taxon>
        <taxon>Sar</taxon>
        <taxon>Alveolata</taxon>
        <taxon>Dinophyceae</taxon>
        <taxon>Suessiales</taxon>
        <taxon>Symbiodiniaceae</taxon>
        <taxon>Durusdinium</taxon>
    </lineage>
</organism>
<evidence type="ECO:0000313" key="2">
    <source>
        <dbReference type="Proteomes" id="UP001642464"/>
    </source>
</evidence>
<comment type="caution">
    <text evidence="1">The sequence shown here is derived from an EMBL/GenBank/DDBJ whole genome shotgun (WGS) entry which is preliminary data.</text>
</comment>
<accession>A0ABP0L7H5</accession>
<sequence>ATVLATLADPPCDFLLSGETLSVRSNDKESNRKVSKRTILKQWQTGKFVRGKQDYGIRYEITPTYLVYYQDEKQVLSLKALIAKTQGTCVHGFKPFPEGSVTSKLVASAEELLYLTKFEEIHQVQKAMASVPYMKMLWCFSFDAATKKLNPAVLALS</sequence>
<dbReference type="EMBL" id="CAXAMM010014591">
    <property type="protein sequence ID" value="CAK9034149.1"/>
    <property type="molecule type" value="Genomic_DNA"/>
</dbReference>
<dbReference type="Proteomes" id="UP001642464">
    <property type="component" value="Unassembled WGS sequence"/>
</dbReference>
<evidence type="ECO:0000313" key="1">
    <source>
        <dbReference type="EMBL" id="CAK9034149.1"/>
    </source>
</evidence>
<reference evidence="1 2" key="1">
    <citation type="submission" date="2024-02" db="EMBL/GenBank/DDBJ databases">
        <authorList>
            <person name="Chen Y."/>
            <person name="Shah S."/>
            <person name="Dougan E. K."/>
            <person name="Thang M."/>
            <person name="Chan C."/>
        </authorList>
    </citation>
    <scope>NUCLEOTIDE SEQUENCE [LARGE SCALE GENOMIC DNA]</scope>
</reference>
<keyword evidence="2" id="KW-1185">Reference proteome</keyword>
<gene>
    <name evidence="1" type="ORF">SCF082_LOCUS20771</name>
</gene>
<feature type="non-terminal residue" evidence="1">
    <location>
        <position position="1"/>
    </location>
</feature>
<name>A0ABP0L7H5_9DINO</name>
<protein>
    <submittedName>
        <fullName evidence="1">Uncharacterized protein</fullName>
    </submittedName>
</protein>
<proteinExistence type="predicted"/>